<feature type="region of interest" description="Disordered" evidence="1">
    <location>
        <begin position="588"/>
        <end position="607"/>
    </location>
</feature>
<organism evidence="2 3">
    <name type="scientific">Eptatretus burgeri</name>
    <name type="common">Inshore hagfish</name>
    <dbReference type="NCBI Taxonomy" id="7764"/>
    <lineage>
        <taxon>Eukaryota</taxon>
        <taxon>Metazoa</taxon>
        <taxon>Chordata</taxon>
        <taxon>Craniata</taxon>
        <taxon>Vertebrata</taxon>
        <taxon>Cyclostomata</taxon>
        <taxon>Myxini</taxon>
        <taxon>Myxiniformes</taxon>
        <taxon>Myxinidae</taxon>
        <taxon>Eptatretinae</taxon>
        <taxon>Eptatretus</taxon>
    </lineage>
</organism>
<feature type="compositionally biased region" description="Polar residues" evidence="1">
    <location>
        <begin position="423"/>
        <end position="436"/>
    </location>
</feature>
<feature type="compositionally biased region" description="Polar residues" evidence="1">
    <location>
        <begin position="199"/>
        <end position="214"/>
    </location>
</feature>
<feature type="compositionally biased region" description="Basic and acidic residues" evidence="1">
    <location>
        <begin position="407"/>
        <end position="418"/>
    </location>
</feature>
<feature type="compositionally biased region" description="Basic and acidic residues" evidence="1">
    <location>
        <begin position="771"/>
        <end position="788"/>
    </location>
</feature>
<proteinExistence type="predicted"/>
<keyword evidence="3" id="KW-1185">Reference proteome</keyword>
<feature type="compositionally biased region" description="Basic residues" evidence="1">
    <location>
        <begin position="827"/>
        <end position="844"/>
    </location>
</feature>
<dbReference type="Ensembl" id="ENSEBUT00000009377.1">
    <property type="protein sequence ID" value="ENSEBUP00000008863.1"/>
    <property type="gene ID" value="ENSEBUG00000005738.1"/>
</dbReference>
<sequence>MKKLVSIPKNDVKNKVAGFEELPISSTFRDLTNVPKQSCNVMNPKNTNNCVEQHQTGSLTPTGNIRKRLNFEDNPPTPESSAMTTLLKQNGSSTAFSQKSTDEFFNSSMMIQSELLNLKYSAILHAEPCSEDEFVIEEETENNHFSFLPLLGSVHHCHQMSSVSVSSNEHDDSIIQSECTNKKIEQTNTTKHAPKKSGKNSNDLQKAKLTTRSSAIAKPTSLDLKAGIEVEHLPRKKRVTAGDSKVVAAAKSWTTGSTVSVPDNREAPGCAAKKRKKNVSYNNDDKNGSQDDETGLQRKQKSQQMQKSVRSKKLETCVTRSTTARVLSPFEKTCSTQNLIPNNNSLQPSSPPDEPSPSQRKRQVSSYQHLARQASPSKQSKRVPDRLASPSRSSPDRLAKTRRPQGKRKDTELGEKSCVESVRGQSDNSSIPNQRVLQKRARSTVKAGVQKSKGQRKDKEGFNYHPNQKQQKASSLEVFEEEKREEEMYLLSTSSVPMDENTDLESDFNSSVTQSEDTKLEYSTVLQVEPCSEDEFVIMDDTEENNFCISTLPGSLNHCNPLSSSVSVSSNGHDGSIIQRECTNKKAKQANTTKHVPKKSGKNCKSVKKAKLTSVTTRSSAVAKPTSLDLKAGDEIEHLPRKKRVTSGNSNVVADEKSWKTGSTVSVRNNREAPGSAAKKRKKNVSHTDDSKNASQDAVTGLQRKQKSQQLQRPLRSKKLETCVTQSTARVSSPFEETCPTQNLIPNNDSFQPRSPPDQRKRQVSNFQHFAQKERPGELSKRSPDRLAKTRHLQRKRKDTELGENSLVEAICDQSDDNLSTSDQRVLQKRPRSTVKVGVRKSKSQSKSQESFNRIHNQKERKARSAKVFEEQEEEEIYFSSTNSTSMDENRSLESDNDNSSIPDQMVLQKRPRSTVKTGARKPKGQSKNQEVFNHRRSHRQQKASSAKVFEEQQEEEMYLASTSSTSTLDEDHDLESETMLSSPGPSHNPKRPASKFNFPSEDESTGSSQHQLHTQKIFLPSMTPGMRRSQRLRVPPLEHWRGERIEYVHKSGVFSIQGVISPKIQVKSRKRKSKSEKPTYNGQGFNATAHDMGIPQNEGANQ</sequence>
<feature type="region of interest" description="Disordered" evidence="1">
    <location>
        <begin position="183"/>
        <end position="214"/>
    </location>
</feature>
<name>A0A8C4Q280_EPTBU</name>
<feature type="region of interest" description="Disordered" evidence="1">
    <location>
        <begin position="254"/>
        <end position="319"/>
    </location>
</feature>
<protein>
    <submittedName>
        <fullName evidence="2">Uncharacterized protein</fullName>
    </submittedName>
</protein>
<feature type="compositionally biased region" description="Basic residues" evidence="1">
    <location>
        <begin position="910"/>
        <end position="925"/>
    </location>
</feature>
<feature type="compositionally biased region" description="Basic residues" evidence="1">
    <location>
        <begin position="595"/>
        <end position="607"/>
    </location>
</feature>
<feature type="region of interest" description="Disordered" evidence="1">
    <location>
        <begin position="818"/>
        <end position="1013"/>
    </location>
</feature>
<dbReference type="AlphaFoldDB" id="A0A8C4Q280"/>
<feature type="compositionally biased region" description="Polar residues" evidence="1">
    <location>
        <begin position="465"/>
        <end position="474"/>
    </location>
</feature>
<dbReference type="Proteomes" id="UP000694388">
    <property type="component" value="Unplaced"/>
</dbReference>
<accession>A0A8C4Q280</accession>
<feature type="compositionally biased region" description="Polar residues" evidence="1">
    <location>
        <begin position="739"/>
        <end position="753"/>
    </location>
</feature>
<evidence type="ECO:0000313" key="2">
    <source>
        <dbReference type="Ensembl" id="ENSEBUP00000008863.1"/>
    </source>
</evidence>
<feature type="region of interest" description="Disordered" evidence="1">
    <location>
        <begin position="335"/>
        <end position="475"/>
    </location>
</feature>
<feature type="compositionally biased region" description="Polar residues" evidence="1">
    <location>
        <begin position="364"/>
        <end position="378"/>
    </location>
</feature>
<feature type="compositionally biased region" description="Low complexity" evidence="1">
    <location>
        <begin position="337"/>
        <end position="348"/>
    </location>
</feature>
<evidence type="ECO:0000313" key="3">
    <source>
        <dbReference type="Proteomes" id="UP000694388"/>
    </source>
</evidence>
<feature type="region of interest" description="Disordered" evidence="1">
    <location>
        <begin position="643"/>
        <end position="801"/>
    </location>
</feature>
<reference evidence="2" key="1">
    <citation type="submission" date="2025-08" db="UniProtKB">
        <authorList>
            <consortium name="Ensembl"/>
        </authorList>
    </citation>
    <scope>IDENTIFICATION</scope>
</reference>
<reference evidence="2" key="2">
    <citation type="submission" date="2025-09" db="UniProtKB">
        <authorList>
            <consortium name="Ensembl"/>
        </authorList>
    </citation>
    <scope>IDENTIFICATION</scope>
</reference>
<feature type="region of interest" description="Disordered" evidence="1">
    <location>
        <begin position="1066"/>
        <end position="1103"/>
    </location>
</feature>
<evidence type="ECO:0000256" key="1">
    <source>
        <dbReference type="SAM" id="MobiDB-lite"/>
    </source>
</evidence>